<organism evidence="1 2">
    <name type="scientific">Pedobacter africanus</name>
    <dbReference type="NCBI Taxonomy" id="151894"/>
    <lineage>
        <taxon>Bacteria</taxon>
        <taxon>Pseudomonadati</taxon>
        <taxon>Bacteroidota</taxon>
        <taxon>Sphingobacteriia</taxon>
        <taxon>Sphingobacteriales</taxon>
        <taxon>Sphingobacteriaceae</taxon>
        <taxon>Pedobacter</taxon>
    </lineage>
</organism>
<gene>
    <name evidence="1" type="ORF">J2X78_002884</name>
</gene>
<reference evidence="1" key="1">
    <citation type="submission" date="2023-07" db="EMBL/GenBank/DDBJ databases">
        <title>Sorghum-associated microbial communities from plants grown in Nebraska, USA.</title>
        <authorList>
            <person name="Schachtman D."/>
        </authorList>
    </citation>
    <scope>NUCLEOTIDE SEQUENCE</scope>
    <source>
        <strain evidence="1">2697</strain>
    </source>
</reference>
<accession>A0ACC6KYX8</accession>
<evidence type="ECO:0000313" key="1">
    <source>
        <dbReference type="EMBL" id="MDR6784319.1"/>
    </source>
</evidence>
<name>A0ACC6KYX8_9SPHI</name>
<protein>
    <submittedName>
        <fullName evidence="1">Uncharacterized protein</fullName>
    </submittedName>
</protein>
<evidence type="ECO:0000313" key="2">
    <source>
        <dbReference type="Proteomes" id="UP001246858"/>
    </source>
</evidence>
<dbReference type="Proteomes" id="UP001246858">
    <property type="component" value="Unassembled WGS sequence"/>
</dbReference>
<keyword evidence="2" id="KW-1185">Reference proteome</keyword>
<comment type="caution">
    <text evidence="1">The sequence shown here is derived from an EMBL/GenBank/DDBJ whole genome shotgun (WGS) entry which is preliminary data.</text>
</comment>
<dbReference type="EMBL" id="JAVDTF010000002">
    <property type="protein sequence ID" value="MDR6784319.1"/>
    <property type="molecule type" value="Genomic_DNA"/>
</dbReference>
<sequence length="502" mass="55487">MKKHIKTITGIFVLCLILLSCSKDKGNYELKPINELTIDSLNGGKEIEILSNEVLKLSPGIKQGNVKEGAYKYRWFMYGDNYTPAVELSDKKDLDVKITAPTGGYTLRYVVTDAATGISAFQQIHMTITSKYASGLLVLDEQAAGGDITHITLNGTIYKNLYSNANNGSHISTPASKLVGFYYERGEDIQKPISIFISSPGKNTVEIDPESYKEIGPFSRLLVTPPASPVQLSDIAGMASGDPIFAIVNGKLQFGTGGDVAPSFQGALLGDYELAPYIISTTSGGREYIPAQTYLITYDQKNGRFLWFAGFNVGLFNTYSTDMTSPGAFDPNKVKKQCVFACYSNQYAYYNWLMKDEAGKMYFYQLFPIATQKAAAAYTEINSSPEMSQATIFAGSTKLPHIYYVAGNRILLYDYKANTSRLVYTFGANEQVTDMQFAVSRVPEYETEYRVIRTLDKIYIATYNGAEGKVNEFDVSATGALSPAKTYAGFGKITNMFYKEKR</sequence>
<proteinExistence type="predicted"/>